<dbReference type="Pfam" id="PF13715">
    <property type="entry name" value="CarbopepD_reg_2"/>
    <property type="match status" value="1"/>
</dbReference>
<dbReference type="InterPro" id="IPR036942">
    <property type="entry name" value="Beta-barrel_TonB_sf"/>
</dbReference>
<evidence type="ECO:0000256" key="7">
    <source>
        <dbReference type="ARBA" id="ARBA00023077"/>
    </source>
</evidence>
<keyword evidence="9 10" id="KW-0998">Cell outer membrane</keyword>
<dbReference type="NCBIfam" id="TIGR04056">
    <property type="entry name" value="OMP_RagA_SusC"/>
    <property type="match status" value="1"/>
</dbReference>
<keyword evidence="7 11" id="KW-0798">TonB box</keyword>
<evidence type="ECO:0000256" key="3">
    <source>
        <dbReference type="ARBA" id="ARBA00022452"/>
    </source>
</evidence>
<evidence type="ECO:0000313" key="15">
    <source>
        <dbReference type="EMBL" id="MFC0320014.1"/>
    </source>
</evidence>
<dbReference type="Gene3D" id="2.170.130.10">
    <property type="entry name" value="TonB-dependent receptor, plug domain"/>
    <property type="match status" value="1"/>
</dbReference>
<evidence type="ECO:0000256" key="11">
    <source>
        <dbReference type="RuleBase" id="RU003357"/>
    </source>
</evidence>
<dbReference type="InterPro" id="IPR039426">
    <property type="entry name" value="TonB-dep_rcpt-like"/>
</dbReference>
<dbReference type="InterPro" id="IPR023997">
    <property type="entry name" value="TonB-dep_OMP_SusC/RagA_CS"/>
</dbReference>
<dbReference type="Proteomes" id="UP001589774">
    <property type="component" value="Unassembled WGS sequence"/>
</dbReference>
<evidence type="ECO:0000259" key="14">
    <source>
        <dbReference type="Pfam" id="PF07715"/>
    </source>
</evidence>
<dbReference type="InterPro" id="IPR012910">
    <property type="entry name" value="Plug_dom"/>
</dbReference>
<feature type="domain" description="TonB-dependent receptor-like beta-barrel" evidence="12">
    <location>
        <begin position="530"/>
        <end position="1132"/>
    </location>
</feature>
<evidence type="ECO:0000256" key="4">
    <source>
        <dbReference type="ARBA" id="ARBA00022496"/>
    </source>
</evidence>
<keyword evidence="4" id="KW-0406">Ion transport</keyword>
<comment type="subcellular location">
    <subcellularLocation>
        <location evidence="1 10">Cell outer membrane</location>
        <topology evidence="1 10">Multi-pass membrane protein</topology>
    </subcellularLocation>
</comment>
<keyword evidence="6" id="KW-0408">Iron</keyword>
<dbReference type="SUPFAM" id="SSF49464">
    <property type="entry name" value="Carboxypeptidase regulatory domain-like"/>
    <property type="match status" value="1"/>
</dbReference>
<feature type="domain" description="TonB-dependent receptor plug" evidence="14">
    <location>
        <begin position="235"/>
        <end position="340"/>
    </location>
</feature>
<evidence type="ECO:0000256" key="5">
    <source>
        <dbReference type="ARBA" id="ARBA00022692"/>
    </source>
</evidence>
<protein>
    <submittedName>
        <fullName evidence="15">TonB-dependent receptor</fullName>
    </submittedName>
</protein>
<keyword evidence="2 10" id="KW-0813">Transport</keyword>
<evidence type="ECO:0000259" key="13">
    <source>
        <dbReference type="Pfam" id="PF07660"/>
    </source>
</evidence>
<comment type="caution">
    <text evidence="15">The sequence shown here is derived from an EMBL/GenBank/DDBJ whole genome shotgun (WGS) entry which is preliminary data.</text>
</comment>
<dbReference type="InterPro" id="IPR011662">
    <property type="entry name" value="Secretin/TonB_short_N"/>
</dbReference>
<sequence>MNLTIQYKAPYWPKSHRSSWTFFGLNVLKISKLTIFILLLSLLQVSGKVFSQEINLSVKNAPLASILKSISKQSGYRLFYNSKLLQQAKPVTINLQHASLEESLEKALAGQTLAYSIEDKSIVIRNQVEQSTPPIQSVVQQLRVGGLVKDEAGLPLAGVSVQEKGVKNGTLTDSQGRFSLNLSKNNAMLVFTYLGYTPREIAVTENLIEVILEQDLANLDEVVVVGYGTQNKALVTGAVSQISGEVLQNRPISRVSQALQGQMPGLNIITGSSGGAPNATQNINVRGFTGLGTTGGPLVVIDGVQGGDINALNPDDIENISVLKDAASAAIYGSSAPYGVILITTKQGKKGSKPAITYNNTLGWAAPINLPTMLNSLDFANLYNEAATNGGRSEIFSQETIDRIIAYQNGSFKDETIANPQPGANDYYTWGNGNANNDWFKVYFKDLAFSQQHNVGVSGGSENTTYYVGLGYNDRAGMYNYGDDSYKRFNVRTNITTSVAKWLDFSYRGSFSKELSNSPNTYSGKTGGNYMHQIARKWPSVPLFNPDGNYSDASDVLLHQQGGRSKSTLDKALLTGEFIFKLATGWTATVNYTFDGTFQDQNAHTKTLYSVRPDGSQYQIGGTYPNGFSRSNYRIQHHIVNAFTKYEKQLDDHFFSIMGGFVRDYTDYQRYAASNSQLYSDNIPSLSGTYGPAPSISDFTRKLASDGFFGRFNYNYKQKYLFEFNGRYDGTSRFLGPVRWKFYPGVSVGWNVDKEIFFESIKTTVNSFKLRGSYGSLGDQAFIDPDPSNPNWYPFYPSLGTSSPPSTNWLFGGNQQAAVSPPGLINPDLTWVTTTSLNIGTEIGLLQDRLNASFDWYIRKADDFAGPAQALPSVLGNTPPSANNAAMETRGFELSLQWRDRIGEVNYGLRAVLSDYRGKVTRYPNPTGLNSTWYAGQQMGDIWGYTTYGLFQNQAEIDAAPSQQRISGQTWKPGDVRYVDLNNNGIIDFGDNTISNPGDRSVIGNNTPRFAYGFTGDLSWKNIDFMFFIQGIAKRDAWVGSNYFWGIVGDEWQSSPFNVHQDRWSPDNPNGYFPKFYLTGENGKNTQTQTRYLQNAAYLRLKNIQLGYSLPKSWLEKIGFSKVRFYVSVENVFTITDLIKTMDPELSISDAKIYPLQRTYAAGVNLSF</sequence>
<dbReference type="Gene3D" id="3.55.50.30">
    <property type="match status" value="1"/>
</dbReference>
<proteinExistence type="inferred from homology"/>
<name>A0ABV6HM89_9SPHI</name>
<feature type="domain" description="Secretin/TonB short N-terminal" evidence="13">
    <location>
        <begin position="76"/>
        <end position="126"/>
    </location>
</feature>
<accession>A0ABV6HM89</accession>
<keyword evidence="4" id="KW-0410">Iron transport</keyword>
<dbReference type="Pfam" id="PF07715">
    <property type="entry name" value="Plug"/>
    <property type="match status" value="1"/>
</dbReference>
<evidence type="ECO:0000256" key="2">
    <source>
        <dbReference type="ARBA" id="ARBA00022448"/>
    </source>
</evidence>
<dbReference type="InterPro" id="IPR000531">
    <property type="entry name" value="Beta-barrel_TonB"/>
</dbReference>
<keyword evidence="16" id="KW-1185">Reference proteome</keyword>
<dbReference type="InterPro" id="IPR023996">
    <property type="entry name" value="TonB-dep_OMP_SusC/RagA"/>
</dbReference>
<evidence type="ECO:0000256" key="8">
    <source>
        <dbReference type="ARBA" id="ARBA00023136"/>
    </source>
</evidence>
<dbReference type="Gene3D" id="2.60.40.1120">
    <property type="entry name" value="Carboxypeptidase-like, regulatory domain"/>
    <property type="match status" value="1"/>
</dbReference>
<dbReference type="EMBL" id="JBHLWO010000002">
    <property type="protein sequence ID" value="MFC0320014.1"/>
    <property type="molecule type" value="Genomic_DNA"/>
</dbReference>
<evidence type="ECO:0000256" key="6">
    <source>
        <dbReference type="ARBA" id="ARBA00023004"/>
    </source>
</evidence>
<keyword evidence="3 10" id="KW-1134">Transmembrane beta strand</keyword>
<dbReference type="SUPFAM" id="SSF56935">
    <property type="entry name" value="Porins"/>
    <property type="match status" value="1"/>
</dbReference>
<evidence type="ECO:0000313" key="16">
    <source>
        <dbReference type="Proteomes" id="UP001589774"/>
    </source>
</evidence>
<organism evidence="15 16">
    <name type="scientific">Olivibacter oleidegradans</name>
    <dbReference type="NCBI Taxonomy" id="760123"/>
    <lineage>
        <taxon>Bacteria</taxon>
        <taxon>Pseudomonadati</taxon>
        <taxon>Bacteroidota</taxon>
        <taxon>Sphingobacteriia</taxon>
        <taxon>Sphingobacteriales</taxon>
        <taxon>Sphingobacteriaceae</taxon>
        <taxon>Olivibacter</taxon>
    </lineage>
</organism>
<gene>
    <name evidence="15" type="ORF">ACFFI0_16945</name>
</gene>
<dbReference type="PROSITE" id="PS52016">
    <property type="entry name" value="TONB_DEPENDENT_REC_3"/>
    <property type="match status" value="1"/>
</dbReference>
<keyword evidence="8 10" id="KW-0472">Membrane</keyword>
<evidence type="ECO:0000256" key="9">
    <source>
        <dbReference type="ARBA" id="ARBA00023237"/>
    </source>
</evidence>
<evidence type="ECO:0000256" key="10">
    <source>
        <dbReference type="PROSITE-ProRule" id="PRU01360"/>
    </source>
</evidence>
<dbReference type="Pfam" id="PF00593">
    <property type="entry name" value="TonB_dep_Rec_b-barrel"/>
    <property type="match status" value="1"/>
</dbReference>
<dbReference type="RefSeq" id="WP_130855378.1">
    <property type="nucleotide sequence ID" value="NZ_JBHLWO010000002.1"/>
</dbReference>
<dbReference type="NCBIfam" id="TIGR04057">
    <property type="entry name" value="SusC_RagA_signa"/>
    <property type="match status" value="1"/>
</dbReference>
<keyword evidence="15" id="KW-0675">Receptor</keyword>
<comment type="similarity">
    <text evidence="10 11">Belongs to the TonB-dependent receptor family.</text>
</comment>
<dbReference type="Pfam" id="PF07660">
    <property type="entry name" value="STN"/>
    <property type="match status" value="1"/>
</dbReference>
<dbReference type="InterPro" id="IPR037066">
    <property type="entry name" value="Plug_dom_sf"/>
</dbReference>
<reference evidence="15 16" key="1">
    <citation type="submission" date="2024-09" db="EMBL/GenBank/DDBJ databases">
        <authorList>
            <person name="Sun Q."/>
            <person name="Mori K."/>
        </authorList>
    </citation>
    <scope>NUCLEOTIDE SEQUENCE [LARGE SCALE GENOMIC DNA]</scope>
    <source>
        <strain evidence="15 16">CCM 7765</strain>
    </source>
</reference>
<evidence type="ECO:0000256" key="1">
    <source>
        <dbReference type="ARBA" id="ARBA00004571"/>
    </source>
</evidence>
<keyword evidence="5 10" id="KW-0812">Transmembrane</keyword>
<dbReference type="Gene3D" id="2.40.170.20">
    <property type="entry name" value="TonB-dependent receptor, beta-barrel domain"/>
    <property type="match status" value="1"/>
</dbReference>
<evidence type="ECO:0000259" key="12">
    <source>
        <dbReference type="Pfam" id="PF00593"/>
    </source>
</evidence>
<dbReference type="InterPro" id="IPR008969">
    <property type="entry name" value="CarboxyPept-like_regulatory"/>
</dbReference>